<feature type="compositionally biased region" description="Pro residues" evidence="4">
    <location>
        <begin position="14"/>
        <end position="32"/>
    </location>
</feature>
<proteinExistence type="predicted"/>
<name>A0A6M4B2C6_9SPHN</name>
<evidence type="ECO:0000256" key="3">
    <source>
        <dbReference type="ARBA" id="ARBA00023235"/>
    </source>
</evidence>
<dbReference type="PANTHER" id="PTHR43246">
    <property type="entry name" value="PEPTIDYL-PROLYL CIS-TRANS ISOMERASE CYP38, CHLOROPLASTIC"/>
    <property type="match status" value="1"/>
</dbReference>
<feature type="domain" description="PPIase cyclophilin-type" evidence="5">
    <location>
        <begin position="40"/>
        <end position="204"/>
    </location>
</feature>
<evidence type="ECO:0000313" key="7">
    <source>
        <dbReference type="Proteomes" id="UP000503018"/>
    </source>
</evidence>
<dbReference type="EMBL" id="CP053015">
    <property type="protein sequence ID" value="QJQ33581.1"/>
    <property type="molecule type" value="Genomic_DNA"/>
</dbReference>
<dbReference type="AlphaFoldDB" id="A0A6M4B2C6"/>
<dbReference type="GO" id="GO:0003755">
    <property type="term" value="F:peptidyl-prolyl cis-trans isomerase activity"/>
    <property type="evidence" value="ECO:0007669"/>
    <property type="project" value="UniProtKB-KW"/>
</dbReference>
<dbReference type="PROSITE" id="PS50072">
    <property type="entry name" value="CSA_PPIASE_2"/>
    <property type="match status" value="1"/>
</dbReference>
<dbReference type="KEGG" id="slan:GV829_05050"/>
<dbReference type="Proteomes" id="UP000503018">
    <property type="component" value="Chromosome"/>
</dbReference>
<evidence type="ECO:0000256" key="4">
    <source>
        <dbReference type="SAM" id="MobiDB-lite"/>
    </source>
</evidence>
<dbReference type="InterPro" id="IPR044665">
    <property type="entry name" value="E_coli_cyclophilin_A-like"/>
</dbReference>
<evidence type="ECO:0000313" key="6">
    <source>
        <dbReference type="EMBL" id="QJQ33581.1"/>
    </source>
</evidence>
<dbReference type="EC" id="5.2.1.8" evidence="1"/>
<keyword evidence="3 6" id="KW-0413">Isomerase</keyword>
<sequence length="214" mass="22199">MLLSASPVSAQTGTPPPAPPLAQPAAPTPAPSLPRVALTTSLGTIIIELETQRAPLTTANFLRYVDQRRLDGTTFYRAMNLGQGYGLVQMGTRGMPQRTLRPVAHEPTSQTGLSHTDGAISLARLAPGTGTGDFFITVGDLVSLDAQPAGSGGDPDGFAAFGRVVEGMDLIRAIMALPTDPNAGEGVMRGQMLAEPVRITSARRVAPQPAPPAP</sequence>
<dbReference type="InterPro" id="IPR002130">
    <property type="entry name" value="Cyclophilin-type_PPIase_dom"/>
</dbReference>
<dbReference type="Gene3D" id="2.40.100.10">
    <property type="entry name" value="Cyclophilin-like"/>
    <property type="match status" value="1"/>
</dbReference>
<keyword evidence="7" id="KW-1185">Reference proteome</keyword>
<organism evidence="6 7">
    <name type="scientific">Sphingomonas lacunae</name>
    <dbReference type="NCBI Taxonomy" id="2698828"/>
    <lineage>
        <taxon>Bacteria</taxon>
        <taxon>Pseudomonadati</taxon>
        <taxon>Pseudomonadota</taxon>
        <taxon>Alphaproteobacteria</taxon>
        <taxon>Sphingomonadales</taxon>
        <taxon>Sphingomonadaceae</taxon>
        <taxon>Sphingomonas</taxon>
    </lineage>
</organism>
<gene>
    <name evidence="6" type="ORF">GV829_05050</name>
</gene>
<feature type="region of interest" description="Disordered" evidence="4">
    <location>
        <begin position="1"/>
        <end position="34"/>
    </location>
</feature>
<evidence type="ECO:0000259" key="5">
    <source>
        <dbReference type="PROSITE" id="PS50072"/>
    </source>
</evidence>
<protein>
    <recommendedName>
        <fullName evidence="1">peptidylprolyl isomerase</fullName>
        <ecNumber evidence="1">5.2.1.8</ecNumber>
    </recommendedName>
</protein>
<evidence type="ECO:0000256" key="1">
    <source>
        <dbReference type="ARBA" id="ARBA00013194"/>
    </source>
</evidence>
<dbReference type="Pfam" id="PF00160">
    <property type="entry name" value="Pro_isomerase"/>
    <property type="match status" value="1"/>
</dbReference>
<keyword evidence="2" id="KW-0697">Rotamase</keyword>
<evidence type="ECO:0000256" key="2">
    <source>
        <dbReference type="ARBA" id="ARBA00023110"/>
    </source>
</evidence>
<reference evidence="6 7" key="1">
    <citation type="submission" date="2020-01" db="EMBL/GenBank/DDBJ databases">
        <title>Sphingomonas sp. strain CSW-10.</title>
        <authorList>
            <person name="Chen W.-M."/>
        </authorList>
    </citation>
    <scope>NUCLEOTIDE SEQUENCE [LARGE SCALE GENOMIC DNA]</scope>
    <source>
        <strain evidence="6 7">CSW-10</strain>
    </source>
</reference>
<accession>A0A6M4B2C6</accession>
<dbReference type="SUPFAM" id="SSF50891">
    <property type="entry name" value="Cyclophilin-like"/>
    <property type="match status" value="1"/>
</dbReference>
<dbReference type="CDD" id="cd00317">
    <property type="entry name" value="cyclophilin"/>
    <property type="match status" value="1"/>
</dbReference>
<dbReference type="InterPro" id="IPR029000">
    <property type="entry name" value="Cyclophilin-like_dom_sf"/>
</dbReference>